<evidence type="ECO:0000259" key="4">
    <source>
        <dbReference type="PROSITE" id="PS50886"/>
    </source>
</evidence>
<dbReference type="PANTHER" id="PTHR11586:SF37">
    <property type="entry name" value="TRNA-BINDING DOMAIN-CONTAINING PROTEIN"/>
    <property type="match status" value="1"/>
</dbReference>
<dbReference type="InterPro" id="IPR051270">
    <property type="entry name" value="Tyrosine-tRNA_ligase_regulator"/>
</dbReference>
<evidence type="ECO:0000313" key="6">
    <source>
        <dbReference type="Proteomes" id="UP001501508"/>
    </source>
</evidence>
<dbReference type="InterPro" id="IPR008231">
    <property type="entry name" value="CsaA"/>
</dbReference>
<dbReference type="SUPFAM" id="SSF50249">
    <property type="entry name" value="Nucleic acid-binding proteins"/>
    <property type="match status" value="1"/>
</dbReference>
<name>A0ABP8LLB4_9BACT</name>
<dbReference type="CDD" id="cd02798">
    <property type="entry name" value="tRNA_bind_CsaA"/>
    <property type="match status" value="1"/>
</dbReference>
<organism evidence="5 6">
    <name type="scientific">Ravibacter arvi</name>
    <dbReference type="NCBI Taxonomy" id="2051041"/>
    <lineage>
        <taxon>Bacteria</taxon>
        <taxon>Pseudomonadati</taxon>
        <taxon>Bacteroidota</taxon>
        <taxon>Cytophagia</taxon>
        <taxon>Cytophagales</taxon>
        <taxon>Spirosomataceae</taxon>
        <taxon>Ravibacter</taxon>
    </lineage>
</organism>
<dbReference type="Gene3D" id="2.40.50.140">
    <property type="entry name" value="Nucleic acid-binding proteins"/>
    <property type="match status" value="1"/>
</dbReference>
<dbReference type="PANTHER" id="PTHR11586">
    <property type="entry name" value="TRNA-AMINOACYLATION COFACTOR ARC1 FAMILY MEMBER"/>
    <property type="match status" value="1"/>
</dbReference>
<accession>A0ABP8LLB4</accession>
<evidence type="ECO:0000256" key="1">
    <source>
        <dbReference type="ARBA" id="ARBA00022555"/>
    </source>
</evidence>
<evidence type="ECO:0000256" key="3">
    <source>
        <dbReference type="PROSITE-ProRule" id="PRU00209"/>
    </source>
</evidence>
<dbReference type="InterPro" id="IPR002547">
    <property type="entry name" value="tRNA-bd_dom"/>
</dbReference>
<dbReference type="InterPro" id="IPR012340">
    <property type="entry name" value="NA-bd_OB-fold"/>
</dbReference>
<dbReference type="NCBIfam" id="TIGR02222">
    <property type="entry name" value="chap_CsaA"/>
    <property type="match status" value="1"/>
</dbReference>
<evidence type="ECO:0000313" key="5">
    <source>
        <dbReference type="EMBL" id="GAA4431454.1"/>
    </source>
</evidence>
<comment type="caution">
    <text evidence="5">The sequence shown here is derived from an EMBL/GenBank/DDBJ whole genome shotgun (WGS) entry which is preliminary data.</text>
</comment>
<protein>
    <submittedName>
        <fullName evidence="5">tRNA-binding protein</fullName>
    </submittedName>
</protein>
<dbReference type="NCBIfam" id="NF007494">
    <property type="entry name" value="PRK10089.1-3"/>
    <property type="match status" value="1"/>
</dbReference>
<keyword evidence="6" id="KW-1185">Reference proteome</keyword>
<feature type="domain" description="TRNA-binding" evidence="4">
    <location>
        <begin position="8"/>
        <end position="112"/>
    </location>
</feature>
<dbReference type="RefSeq" id="WP_345026144.1">
    <property type="nucleotide sequence ID" value="NZ_BAABEY010000001.1"/>
</dbReference>
<sequence length="112" mass="12633">METIDWAQFEKVDLRVGTVLEARVFKEARKPAYQLWIDFGPEIGIRKTSAQITRHYQPEELAGRQVVAVVNFPPKQIASFMSECLVTGFPDENGDIVLTAVERPLPNGSRLC</sequence>
<proteinExistence type="predicted"/>
<dbReference type="EMBL" id="BAABEY010000001">
    <property type="protein sequence ID" value="GAA4431454.1"/>
    <property type="molecule type" value="Genomic_DNA"/>
</dbReference>
<reference evidence="6" key="1">
    <citation type="journal article" date="2019" name="Int. J. Syst. Evol. Microbiol.">
        <title>The Global Catalogue of Microorganisms (GCM) 10K type strain sequencing project: providing services to taxonomists for standard genome sequencing and annotation.</title>
        <authorList>
            <consortium name="The Broad Institute Genomics Platform"/>
            <consortium name="The Broad Institute Genome Sequencing Center for Infectious Disease"/>
            <person name="Wu L."/>
            <person name="Ma J."/>
        </authorList>
    </citation>
    <scope>NUCLEOTIDE SEQUENCE [LARGE SCALE GENOMIC DNA]</scope>
    <source>
        <strain evidence="6">JCM 31920</strain>
    </source>
</reference>
<keyword evidence="2 3" id="KW-0694">RNA-binding</keyword>
<gene>
    <name evidence="5" type="ORF">GCM10023091_02200</name>
</gene>
<evidence type="ECO:0000256" key="2">
    <source>
        <dbReference type="ARBA" id="ARBA00022884"/>
    </source>
</evidence>
<dbReference type="PROSITE" id="PS50886">
    <property type="entry name" value="TRBD"/>
    <property type="match status" value="1"/>
</dbReference>
<keyword evidence="1 3" id="KW-0820">tRNA-binding</keyword>
<dbReference type="NCBIfam" id="NF007493">
    <property type="entry name" value="PRK10089.1-2"/>
    <property type="match status" value="1"/>
</dbReference>
<dbReference type="NCBIfam" id="NF007495">
    <property type="entry name" value="PRK10089.1-4"/>
    <property type="match status" value="1"/>
</dbReference>
<dbReference type="Proteomes" id="UP001501508">
    <property type="component" value="Unassembled WGS sequence"/>
</dbReference>
<dbReference type="Pfam" id="PF01588">
    <property type="entry name" value="tRNA_bind"/>
    <property type="match status" value="1"/>
</dbReference>